<dbReference type="AlphaFoldDB" id="A0A9Q0B1R5"/>
<evidence type="ECO:0000256" key="1">
    <source>
        <dbReference type="SAM" id="Phobius"/>
    </source>
</evidence>
<accession>A0A9Q0B1R5</accession>
<reference evidence="2" key="1">
    <citation type="submission" date="2019-01" db="EMBL/GenBank/DDBJ databases">
        <title>Colletotrichum abscissum LGMF1257.</title>
        <authorList>
            <person name="Baroncelli R."/>
        </authorList>
    </citation>
    <scope>NUCLEOTIDE SEQUENCE</scope>
    <source>
        <strain evidence="2">Ca142</strain>
    </source>
</reference>
<protein>
    <submittedName>
        <fullName evidence="2">Uncharacterized protein</fullName>
    </submittedName>
</protein>
<keyword evidence="3" id="KW-1185">Reference proteome</keyword>
<feature type="transmembrane region" description="Helical" evidence="1">
    <location>
        <begin position="74"/>
        <end position="96"/>
    </location>
</feature>
<sequence length="116" mass="12888">MGKGETAGGGRGTRARIHFIVDRSTPHHTTPRIRAWLVAGPTTFLSIFGFQMFERGRRSPRGHGGPGDTLTLGVERILGCTLVFCLLFFIICYFVARSSCCFRPLGISTKRVLFLR</sequence>
<keyword evidence="1" id="KW-0812">Transmembrane</keyword>
<keyword evidence="1" id="KW-0472">Membrane</keyword>
<organism evidence="2 3">
    <name type="scientific">Colletotrichum abscissum</name>
    <dbReference type="NCBI Taxonomy" id="1671311"/>
    <lineage>
        <taxon>Eukaryota</taxon>
        <taxon>Fungi</taxon>
        <taxon>Dikarya</taxon>
        <taxon>Ascomycota</taxon>
        <taxon>Pezizomycotina</taxon>
        <taxon>Sordariomycetes</taxon>
        <taxon>Hypocreomycetidae</taxon>
        <taxon>Glomerellales</taxon>
        <taxon>Glomerellaceae</taxon>
        <taxon>Colletotrichum</taxon>
        <taxon>Colletotrichum acutatum species complex</taxon>
    </lineage>
</organism>
<dbReference type="Proteomes" id="UP001056436">
    <property type="component" value="Unassembled WGS sequence"/>
</dbReference>
<evidence type="ECO:0000313" key="2">
    <source>
        <dbReference type="EMBL" id="KAI3544774.1"/>
    </source>
</evidence>
<dbReference type="EMBL" id="SDAQ01000065">
    <property type="protein sequence ID" value="KAI3544774.1"/>
    <property type="molecule type" value="Genomic_DNA"/>
</dbReference>
<comment type="caution">
    <text evidence="2">The sequence shown here is derived from an EMBL/GenBank/DDBJ whole genome shotgun (WGS) entry which is preliminary data.</text>
</comment>
<name>A0A9Q0B1R5_9PEZI</name>
<feature type="transmembrane region" description="Helical" evidence="1">
    <location>
        <begin position="33"/>
        <end position="53"/>
    </location>
</feature>
<keyword evidence="1" id="KW-1133">Transmembrane helix</keyword>
<evidence type="ECO:0000313" key="3">
    <source>
        <dbReference type="Proteomes" id="UP001056436"/>
    </source>
</evidence>
<gene>
    <name evidence="2" type="ORF">CABS02_09625</name>
</gene>
<proteinExistence type="predicted"/>